<dbReference type="EMBL" id="JABSTR010000011">
    <property type="protein sequence ID" value="KAH9381356.1"/>
    <property type="molecule type" value="Genomic_DNA"/>
</dbReference>
<keyword evidence="2" id="KW-1185">Reference proteome</keyword>
<dbReference type="AlphaFoldDB" id="A0A9J6H3Y8"/>
<gene>
    <name evidence="1" type="ORF">HPB48_020758</name>
</gene>
<dbReference type="Gene3D" id="1.10.132.110">
    <property type="entry name" value="Serum amyloid A protein"/>
    <property type="match status" value="1"/>
</dbReference>
<dbReference type="OrthoDB" id="6476112at2759"/>
<protein>
    <submittedName>
        <fullName evidence="1">Uncharacterized protein</fullName>
    </submittedName>
</protein>
<dbReference type="Proteomes" id="UP000821853">
    <property type="component" value="Chromosome 9"/>
</dbReference>
<proteinExistence type="predicted"/>
<organism evidence="1 2">
    <name type="scientific">Haemaphysalis longicornis</name>
    <name type="common">Bush tick</name>
    <dbReference type="NCBI Taxonomy" id="44386"/>
    <lineage>
        <taxon>Eukaryota</taxon>
        <taxon>Metazoa</taxon>
        <taxon>Ecdysozoa</taxon>
        <taxon>Arthropoda</taxon>
        <taxon>Chelicerata</taxon>
        <taxon>Arachnida</taxon>
        <taxon>Acari</taxon>
        <taxon>Parasitiformes</taxon>
        <taxon>Ixodida</taxon>
        <taxon>Ixodoidea</taxon>
        <taxon>Ixodidae</taxon>
        <taxon>Haemaphysalinae</taxon>
        <taxon>Haemaphysalis</taxon>
    </lineage>
</organism>
<evidence type="ECO:0000313" key="2">
    <source>
        <dbReference type="Proteomes" id="UP000821853"/>
    </source>
</evidence>
<reference evidence="1 2" key="1">
    <citation type="journal article" date="2020" name="Cell">
        <title>Large-Scale Comparative Analyses of Tick Genomes Elucidate Their Genetic Diversity and Vector Capacities.</title>
        <authorList>
            <consortium name="Tick Genome and Microbiome Consortium (TIGMIC)"/>
            <person name="Jia N."/>
            <person name="Wang J."/>
            <person name="Shi W."/>
            <person name="Du L."/>
            <person name="Sun Y."/>
            <person name="Zhan W."/>
            <person name="Jiang J.F."/>
            <person name="Wang Q."/>
            <person name="Zhang B."/>
            <person name="Ji P."/>
            <person name="Bell-Sakyi L."/>
            <person name="Cui X.M."/>
            <person name="Yuan T.T."/>
            <person name="Jiang B.G."/>
            <person name="Yang W.F."/>
            <person name="Lam T.T."/>
            <person name="Chang Q.C."/>
            <person name="Ding S.J."/>
            <person name="Wang X.J."/>
            <person name="Zhu J.G."/>
            <person name="Ruan X.D."/>
            <person name="Zhao L."/>
            <person name="Wei J.T."/>
            <person name="Ye R.Z."/>
            <person name="Que T.C."/>
            <person name="Du C.H."/>
            <person name="Zhou Y.H."/>
            <person name="Cheng J.X."/>
            <person name="Dai P.F."/>
            <person name="Guo W.B."/>
            <person name="Han X.H."/>
            <person name="Huang E.J."/>
            <person name="Li L.F."/>
            <person name="Wei W."/>
            <person name="Gao Y.C."/>
            <person name="Liu J.Z."/>
            <person name="Shao H.Z."/>
            <person name="Wang X."/>
            <person name="Wang C.C."/>
            <person name="Yang T.C."/>
            <person name="Huo Q.B."/>
            <person name="Li W."/>
            <person name="Chen H.Y."/>
            <person name="Chen S.E."/>
            <person name="Zhou L.G."/>
            <person name="Ni X.B."/>
            <person name="Tian J.H."/>
            <person name="Sheng Y."/>
            <person name="Liu T."/>
            <person name="Pan Y.S."/>
            <person name="Xia L.Y."/>
            <person name="Li J."/>
            <person name="Zhao F."/>
            <person name="Cao W.C."/>
        </authorList>
    </citation>
    <scope>NUCLEOTIDE SEQUENCE [LARGE SCALE GENOMIC DNA]</scope>
    <source>
        <strain evidence="1">HaeL-2018</strain>
    </source>
</reference>
<evidence type="ECO:0000313" key="1">
    <source>
        <dbReference type="EMBL" id="KAH9381356.1"/>
    </source>
</evidence>
<name>A0A9J6H3Y8_HAELO</name>
<comment type="caution">
    <text evidence="1">The sequence shown here is derived from an EMBL/GenBank/DDBJ whole genome shotgun (WGS) entry which is preliminary data.</text>
</comment>
<sequence length="105" mass="12112">MVTAILTPEPPCPRSYFHCRGIYKVLRWCRNSPKTMAVIETINRCQDQSKTERTPAQKAEEAQARLDGKNRKNCDRLYLEKRNCSYNPSKGKCMIFEKAPSTKKG</sequence>
<dbReference type="VEuPathDB" id="VectorBase:HLOH_046151"/>
<accession>A0A9J6H3Y8</accession>